<feature type="compositionally biased region" description="Low complexity" evidence="1">
    <location>
        <begin position="380"/>
        <end position="394"/>
    </location>
</feature>
<dbReference type="InterPro" id="IPR036770">
    <property type="entry name" value="Ankyrin_rpt-contain_sf"/>
</dbReference>
<dbReference type="SUPFAM" id="SSF48403">
    <property type="entry name" value="Ankyrin repeat"/>
    <property type="match status" value="1"/>
</dbReference>
<dbReference type="EMBL" id="ULHB01000038">
    <property type="protein sequence ID" value="SYW78269.1"/>
    <property type="molecule type" value="Genomic_DNA"/>
</dbReference>
<protein>
    <submittedName>
        <fullName evidence="2">Uncharacterized protein</fullName>
    </submittedName>
</protein>
<dbReference type="AlphaFoldDB" id="A0A8H8TR13"/>
<dbReference type="Gene3D" id="1.25.40.20">
    <property type="entry name" value="Ankyrin repeat-containing domain"/>
    <property type="match status" value="1"/>
</dbReference>
<feature type="region of interest" description="Disordered" evidence="1">
    <location>
        <begin position="372"/>
        <end position="415"/>
    </location>
</feature>
<name>A0A8H8TR13_9BASI</name>
<feature type="region of interest" description="Disordered" evidence="1">
    <location>
        <begin position="139"/>
        <end position="187"/>
    </location>
</feature>
<sequence>MSADQDSDAARNKRPVTLQAPRFSSYNPPTSASASAERRHQPDENDSQTSTRKRRPSHNDEGDSSDKHKKRRHKRSHRQREGESDRHHRPKRQRSRSPTPSIPEASERIEDARASYQIPSFDRDLFFTDTTGDVDALVYGPDKSKIPKAHRASRSQILGYTKQDPAASASTSKGSPTDAELVVEKSPESSTLDQLKIRSQGRQVGMPDLPIELLHRVLVLSRSSSFPMTCRYFRQACHQASIEQKVDYVLGRWVDHYIAYTTNNPCQAKHKSCRRLTSRLASLYKYRDPSWFDFFSAISATDCTVQTIRTANLDIVTFAAEVGICSAAVLDRLVPEASASSLPRAFLPRSIHPMGSVSSPQLPKRLFRRIDHPGVDAKPSSEQSAQESATSDQAQPKKQKRRHETANADVDTGPMPSADELELMFTMIIQYGADASSHQGFPLAMAVHRRSYSLVHLLLLFGADPARKEGLAVQIAIRNSFLEILRLLVSGPCIDADAAQSQSRLIPAGYTLPQQLGSQPFQLDQSHLRLAIQSRQWGIVDFIWHEKKVSPDIACLRLIEKLRHYTINAQGLPEEVMTTGVVKEEVGAEASGSSRARDKCRISLVYDSQDEQDETERQEL</sequence>
<comment type="caution">
    <text evidence="2">The sequence shown here is derived from an EMBL/GenBank/DDBJ whole genome shotgun (WGS) entry which is preliminary data.</text>
</comment>
<feature type="region of interest" description="Disordered" evidence="1">
    <location>
        <begin position="1"/>
        <end position="112"/>
    </location>
</feature>
<keyword evidence="3" id="KW-1185">Reference proteome</keyword>
<dbReference type="Proteomes" id="UP000658997">
    <property type="component" value="Unassembled WGS sequence"/>
</dbReference>
<feature type="compositionally biased region" description="Basic and acidic residues" evidence="1">
    <location>
        <begin position="57"/>
        <end position="66"/>
    </location>
</feature>
<evidence type="ECO:0000313" key="2">
    <source>
        <dbReference type="EMBL" id="SYW78269.1"/>
    </source>
</evidence>
<gene>
    <name evidence="2" type="ORF">UBRO2_02461</name>
</gene>
<organism evidence="2 3">
    <name type="scientific">Ustilago bromivora</name>
    <dbReference type="NCBI Taxonomy" id="307758"/>
    <lineage>
        <taxon>Eukaryota</taxon>
        <taxon>Fungi</taxon>
        <taxon>Dikarya</taxon>
        <taxon>Basidiomycota</taxon>
        <taxon>Ustilaginomycotina</taxon>
        <taxon>Ustilaginomycetes</taxon>
        <taxon>Ustilaginales</taxon>
        <taxon>Ustilaginaceae</taxon>
        <taxon>Ustilago</taxon>
    </lineage>
</organism>
<feature type="compositionally biased region" description="Basic residues" evidence="1">
    <location>
        <begin position="67"/>
        <end position="78"/>
    </location>
</feature>
<feature type="compositionally biased region" description="Polar residues" evidence="1">
    <location>
        <begin position="22"/>
        <end position="34"/>
    </location>
</feature>
<evidence type="ECO:0000313" key="3">
    <source>
        <dbReference type="Proteomes" id="UP000658997"/>
    </source>
</evidence>
<evidence type="ECO:0000256" key="1">
    <source>
        <dbReference type="SAM" id="MobiDB-lite"/>
    </source>
</evidence>
<proteinExistence type="predicted"/>
<accession>A0A8H8TR13</accession>
<reference evidence="2" key="1">
    <citation type="submission" date="2018-08" db="EMBL/GenBank/DDBJ databases">
        <authorList>
            <person name="Guldener U."/>
        </authorList>
    </citation>
    <scope>NUCLEOTIDE SEQUENCE</scope>
    <source>
        <strain evidence="2">UB2</strain>
    </source>
</reference>